<accession>A0A3B6HTS1</accession>
<sequence>MDHSIPYSCGYASESDDDGVDEEVDGEEFTAKEVEAFKKTLRQDHRITLFQDLSLVDKAVVDGGKGIFVGVRPTSHRDMEHGRTGFLPDQSSKPSR</sequence>
<dbReference type="EnsemblPlants" id="TraesCS4A02G083000.1">
    <property type="protein sequence ID" value="TraesCS4A02G083000.1.cds1"/>
    <property type="gene ID" value="TraesCS4A02G083000"/>
</dbReference>
<feature type="region of interest" description="Disordered" evidence="1">
    <location>
        <begin position="1"/>
        <end position="22"/>
    </location>
</feature>
<evidence type="ECO:0000256" key="1">
    <source>
        <dbReference type="SAM" id="MobiDB-lite"/>
    </source>
</evidence>
<proteinExistence type="predicted"/>
<reference evidence="2" key="2">
    <citation type="submission" date="2018-10" db="UniProtKB">
        <authorList>
            <consortium name="EnsemblPlants"/>
        </authorList>
    </citation>
    <scope>IDENTIFICATION</scope>
</reference>
<keyword evidence="3" id="KW-1185">Reference proteome</keyword>
<dbReference type="Gramene" id="TraesCS4A02G083000.1">
    <property type="protein sequence ID" value="TraesCS4A02G083000.1.cds1"/>
    <property type="gene ID" value="TraesCS4A02G083000"/>
</dbReference>
<feature type="region of interest" description="Disordered" evidence="1">
    <location>
        <begin position="72"/>
        <end position="96"/>
    </location>
</feature>
<organism evidence="2">
    <name type="scientific">Triticum aestivum</name>
    <name type="common">Wheat</name>
    <dbReference type="NCBI Taxonomy" id="4565"/>
    <lineage>
        <taxon>Eukaryota</taxon>
        <taxon>Viridiplantae</taxon>
        <taxon>Streptophyta</taxon>
        <taxon>Embryophyta</taxon>
        <taxon>Tracheophyta</taxon>
        <taxon>Spermatophyta</taxon>
        <taxon>Magnoliopsida</taxon>
        <taxon>Liliopsida</taxon>
        <taxon>Poales</taxon>
        <taxon>Poaceae</taxon>
        <taxon>BOP clade</taxon>
        <taxon>Pooideae</taxon>
        <taxon>Triticodae</taxon>
        <taxon>Triticeae</taxon>
        <taxon>Triticinae</taxon>
        <taxon>Triticum</taxon>
    </lineage>
</organism>
<dbReference type="AlphaFoldDB" id="A0A3B6HTS1"/>
<dbReference type="SMR" id="A0A3B6HTS1"/>
<dbReference type="Gramene" id="TraesCS4A03G0169100.1">
    <property type="protein sequence ID" value="TraesCS4A03G0169100.1.CDS1"/>
    <property type="gene ID" value="TraesCS4A03G0169100"/>
</dbReference>
<dbReference type="Proteomes" id="UP000019116">
    <property type="component" value="Chromosome 4A"/>
</dbReference>
<evidence type="ECO:0000313" key="3">
    <source>
        <dbReference type="Proteomes" id="UP000019116"/>
    </source>
</evidence>
<name>A0A3B6HTS1_WHEAT</name>
<protein>
    <submittedName>
        <fullName evidence="2">Uncharacterized protein</fullName>
    </submittedName>
</protein>
<dbReference type="OrthoDB" id="10671397at2759"/>
<evidence type="ECO:0000313" key="2">
    <source>
        <dbReference type="EnsemblPlants" id="TraesCS4A02G083000.1.cds1"/>
    </source>
</evidence>
<reference evidence="2" key="1">
    <citation type="submission" date="2018-08" db="EMBL/GenBank/DDBJ databases">
        <authorList>
            <person name="Rossello M."/>
        </authorList>
    </citation>
    <scope>NUCLEOTIDE SEQUENCE [LARGE SCALE GENOMIC DNA]</scope>
    <source>
        <strain evidence="2">cv. Chinese Spring</strain>
    </source>
</reference>